<evidence type="ECO:0000313" key="2">
    <source>
        <dbReference type="EMBL" id="RGL12197.1"/>
    </source>
</evidence>
<gene>
    <name evidence="2" type="ORF">DXC81_00585</name>
</gene>
<comment type="caution">
    <text evidence="2">The sequence shown here is derived from an EMBL/GenBank/DDBJ whole genome shotgun (WGS) entry which is preliminary data.</text>
</comment>
<accession>A0A3E4QYI7</accession>
<dbReference type="Proteomes" id="UP000260943">
    <property type="component" value="Unassembled WGS sequence"/>
</dbReference>
<protein>
    <submittedName>
        <fullName evidence="2">Uncharacterized protein</fullName>
    </submittedName>
</protein>
<feature type="region of interest" description="Disordered" evidence="1">
    <location>
        <begin position="83"/>
        <end position="103"/>
    </location>
</feature>
<proteinExistence type="predicted"/>
<sequence length="103" mass="10978">METLLVDNHQLHIIARTGVSAPRYDCGGGSFAIVYAGHEVVFLQSDQADRAISTWIDIPLHMNPLMRANEGCKGMTAQEALGVANGAEHRPAPALASGPRTGR</sequence>
<dbReference type="EMBL" id="QSRJ01000001">
    <property type="protein sequence ID" value="RGL12197.1"/>
    <property type="molecule type" value="Genomic_DNA"/>
</dbReference>
<reference evidence="2 3" key="1">
    <citation type="submission" date="2018-08" db="EMBL/GenBank/DDBJ databases">
        <title>A genome reference for cultivated species of the human gut microbiota.</title>
        <authorList>
            <person name="Zou Y."/>
            <person name="Xue W."/>
            <person name="Luo G."/>
        </authorList>
    </citation>
    <scope>NUCLEOTIDE SEQUENCE [LARGE SCALE GENOMIC DNA]</scope>
    <source>
        <strain evidence="2 3">TF08-14</strain>
    </source>
</reference>
<name>A0A3E4QYI7_9ACTN</name>
<evidence type="ECO:0000313" key="3">
    <source>
        <dbReference type="Proteomes" id="UP000260943"/>
    </source>
</evidence>
<dbReference type="AlphaFoldDB" id="A0A3E4QYI7"/>
<evidence type="ECO:0000256" key="1">
    <source>
        <dbReference type="SAM" id="MobiDB-lite"/>
    </source>
</evidence>
<organism evidence="2 3">
    <name type="scientific">Collinsella tanakaei</name>
    <dbReference type="NCBI Taxonomy" id="626935"/>
    <lineage>
        <taxon>Bacteria</taxon>
        <taxon>Bacillati</taxon>
        <taxon>Actinomycetota</taxon>
        <taxon>Coriobacteriia</taxon>
        <taxon>Coriobacteriales</taxon>
        <taxon>Coriobacteriaceae</taxon>
        <taxon>Collinsella</taxon>
    </lineage>
</organism>